<dbReference type="GO" id="GO:0043066">
    <property type="term" value="P:negative regulation of apoptotic process"/>
    <property type="evidence" value="ECO:0007669"/>
    <property type="project" value="TreeGrafter"/>
</dbReference>
<feature type="region of interest" description="Disordered" evidence="1">
    <location>
        <begin position="1"/>
        <end position="29"/>
    </location>
</feature>
<dbReference type="OMA" id="IIGDRRN"/>
<dbReference type="InterPro" id="IPR044034">
    <property type="entry name" value="NAC-like_UBA"/>
</dbReference>
<name>A0A0L8G1M6_OCTBM</name>
<dbReference type="PANTHER" id="PTHR31184">
    <property type="entry name" value="HUNTINGTIN-INTERACTING PROTEIN K FAMILY MEMBER"/>
    <property type="match status" value="1"/>
</dbReference>
<dbReference type="KEGG" id="obi:106879843"/>
<dbReference type="InterPro" id="IPR052617">
    <property type="entry name" value="Huntingtin-int_K"/>
</dbReference>
<dbReference type="Pfam" id="PF19026">
    <property type="entry name" value="UBA_HYPK"/>
    <property type="match status" value="1"/>
</dbReference>
<sequence>MAAEEVHNNDQDSVKGSKAKKVAKHDSGAADLEKVTDFVEEYEISSYSIQDAMKVMNDRKTKEVSEKQEKEKELSKVKINKEDVDLIVEEFEISRMMAERKLREHKGRIVDALVALTN</sequence>
<dbReference type="STRING" id="37653.A0A0L8G1M6"/>
<organism evidence="3">
    <name type="scientific">Octopus bimaculoides</name>
    <name type="common">California two-spotted octopus</name>
    <dbReference type="NCBI Taxonomy" id="37653"/>
    <lineage>
        <taxon>Eukaryota</taxon>
        <taxon>Metazoa</taxon>
        <taxon>Spiralia</taxon>
        <taxon>Lophotrochozoa</taxon>
        <taxon>Mollusca</taxon>
        <taxon>Cephalopoda</taxon>
        <taxon>Coleoidea</taxon>
        <taxon>Octopodiformes</taxon>
        <taxon>Octopoda</taxon>
        <taxon>Incirrata</taxon>
        <taxon>Octopodidae</taxon>
        <taxon>Octopus</taxon>
    </lineage>
</organism>
<gene>
    <name evidence="3" type="ORF">OCBIM_22002330mg</name>
</gene>
<dbReference type="InterPro" id="IPR038922">
    <property type="entry name" value="HYPK_UBA"/>
</dbReference>
<evidence type="ECO:0000256" key="1">
    <source>
        <dbReference type="SAM" id="MobiDB-lite"/>
    </source>
</evidence>
<dbReference type="Gene3D" id="1.10.8.10">
    <property type="entry name" value="DNA helicase RuvA subunit, C-terminal domain"/>
    <property type="match status" value="1"/>
</dbReference>
<feature type="compositionally biased region" description="Basic and acidic residues" evidence="1">
    <location>
        <begin position="1"/>
        <end position="15"/>
    </location>
</feature>
<dbReference type="AlphaFoldDB" id="A0A0L8G1M6"/>
<dbReference type="EMBL" id="KQ424629">
    <property type="protein sequence ID" value="KOF70729.1"/>
    <property type="molecule type" value="Genomic_DNA"/>
</dbReference>
<reference evidence="3" key="1">
    <citation type="submission" date="2015-07" db="EMBL/GenBank/DDBJ databases">
        <title>MeaNS - Measles Nucleotide Surveillance Program.</title>
        <authorList>
            <person name="Tran T."/>
            <person name="Druce J."/>
        </authorList>
    </citation>
    <scope>NUCLEOTIDE SEQUENCE</scope>
    <source>
        <strain evidence="3">UCB-OBI-ISO-001</strain>
        <tissue evidence="3">Gonad</tissue>
    </source>
</reference>
<feature type="domain" description="Nascent polypeptide-associated complex subunit alpha-like UBA" evidence="2">
    <location>
        <begin position="77"/>
        <end position="117"/>
    </location>
</feature>
<evidence type="ECO:0000259" key="2">
    <source>
        <dbReference type="Pfam" id="PF19026"/>
    </source>
</evidence>
<dbReference type="CDD" id="cd14361">
    <property type="entry name" value="UBA_HYPK"/>
    <property type="match status" value="1"/>
</dbReference>
<evidence type="ECO:0000313" key="3">
    <source>
        <dbReference type="EMBL" id="KOF70729.1"/>
    </source>
</evidence>
<protein>
    <recommendedName>
        <fullName evidence="2">Nascent polypeptide-associated complex subunit alpha-like UBA domain-containing protein</fullName>
    </recommendedName>
</protein>
<proteinExistence type="predicted"/>
<dbReference type="GO" id="GO:0050821">
    <property type="term" value="P:protein stabilization"/>
    <property type="evidence" value="ECO:0007669"/>
    <property type="project" value="TreeGrafter"/>
</dbReference>
<dbReference type="OrthoDB" id="285219at2759"/>
<dbReference type="PANTHER" id="PTHR31184:SF2">
    <property type="entry name" value="HUNTINGTIN-INTERACTING PROTEIN K"/>
    <property type="match status" value="1"/>
</dbReference>
<accession>A0A0L8G1M6</accession>